<gene>
    <name evidence="1" type="ORF">QFC21_001908</name>
</gene>
<dbReference type="EMBL" id="JASBWT010000005">
    <property type="protein sequence ID" value="KAJ9104413.1"/>
    <property type="molecule type" value="Genomic_DNA"/>
</dbReference>
<dbReference type="Proteomes" id="UP001227268">
    <property type="component" value="Unassembled WGS sequence"/>
</dbReference>
<sequence>MKNEGMVDIFEDPLFDGILSNASAEQRSYYGALIDINKKINHFSGLGVNYLIRPDDRPTINLISLKSKIVHGSSI</sequence>
<evidence type="ECO:0000313" key="2">
    <source>
        <dbReference type="Proteomes" id="UP001227268"/>
    </source>
</evidence>
<comment type="caution">
    <text evidence="1">The sequence shown here is derived from an EMBL/GenBank/DDBJ whole genome shotgun (WGS) entry which is preliminary data.</text>
</comment>
<reference evidence="1" key="1">
    <citation type="submission" date="2023-04" db="EMBL/GenBank/DDBJ databases">
        <title>Draft Genome sequencing of Naganishia species isolated from polar environments using Oxford Nanopore Technology.</title>
        <authorList>
            <person name="Leo P."/>
            <person name="Venkateswaran K."/>
        </authorList>
    </citation>
    <scope>NUCLEOTIDE SEQUENCE</scope>
    <source>
        <strain evidence="1">MNA-CCFEE 5423</strain>
    </source>
</reference>
<name>A0ACC2VYX8_9TREE</name>
<organism evidence="1 2">
    <name type="scientific">Naganishia friedmannii</name>
    <dbReference type="NCBI Taxonomy" id="89922"/>
    <lineage>
        <taxon>Eukaryota</taxon>
        <taxon>Fungi</taxon>
        <taxon>Dikarya</taxon>
        <taxon>Basidiomycota</taxon>
        <taxon>Agaricomycotina</taxon>
        <taxon>Tremellomycetes</taxon>
        <taxon>Filobasidiales</taxon>
        <taxon>Filobasidiaceae</taxon>
        <taxon>Naganishia</taxon>
    </lineage>
</organism>
<proteinExistence type="predicted"/>
<keyword evidence="2" id="KW-1185">Reference proteome</keyword>
<accession>A0ACC2VYX8</accession>
<evidence type="ECO:0000313" key="1">
    <source>
        <dbReference type="EMBL" id="KAJ9104413.1"/>
    </source>
</evidence>
<protein>
    <submittedName>
        <fullName evidence="1">Uncharacterized protein</fullName>
    </submittedName>
</protein>